<organism evidence="11">
    <name type="scientific">Fonticula alba</name>
    <name type="common">Slime mold</name>
    <dbReference type="NCBI Taxonomy" id="691883"/>
    <lineage>
        <taxon>Eukaryota</taxon>
        <taxon>Rotosphaerida</taxon>
        <taxon>Fonticulaceae</taxon>
        <taxon>Fonticula</taxon>
    </lineage>
</organism>
<accession>A0A058Z7K3</accession>
<evidence type="ECO:0000256" key="6">
    <source>
        <dbReference type="ARBA" id="ARBA00022840"/>
    </source>
</evidence>
<comment type="catalytic activity">
    <reaction evidence="8">
        <text>ATP + H2O = ADP + phosphate + H(+)</text>
        <dbReference type="Rhea" id="RHEA:13065"/>
        <dbReference type="ChEBI" id="CHEBI:15377"/>
        <dbReference type="ChEBI" id="CHEBI:15378"/>
        <dbReference type="ChEBI" id="CHEBI:30616"/>
        <dbReference type="ChEBI" id="CHEBI:43474"/>
        <dbReference type="ChEBI" id="CHEBI:456216"/>
        <dbReference type="EC" id="3.6.4.12"/>
    </reaction>
</comment>
<evidence type="ECO:0000256" key="9">
    <source>
        <dbReference type="SAM" id="MobiDB-lite"/>
    </source>
</evidence>
<evidence type="ECO:0000259" key="10">
    <source>
        <dbReference type="SMART" id="SM00382"/>
    </source>
</evidence>
<dbReference type="RefSeq" id="XP_009495509.1">
    <property type="nucleotide sequence ID" value="XM_009497234.1"/>
</dbReference>
<dbReference type="InterPro" id="IPR027238">
    <property type="entry name" value="RuvB-like"/>
</dbReference>
<evidence type="ECO:0000256" key="7">
    <source>
        <dbReference type="ARBA" id="ARBA00023242"/>
    </source>
</evidence>
<protein>
    <recommendedName>
        <fullName evidence="8">RuvB-like helicase</fullName>
        <ecNumber evidence="8">3.6.4.12</ecNumber>
    </recommendedName>
</protein>
<keyword evidence="7 8" id="KW-0539">Nucleus</keyword>
<dbReference type="GO" id="GO:0005634">
    <property type="term" value="C:nucleus"/>
    <property type="evidence" value="ECO:0007669"/>
    <property type="project" value="UniProtKB-SubCell"/>
</dbReference>
<dbReference type="OrthoDB" id="1057676at2759"/>
<keyword evidence="3 8" id="KW-0547">Nucleotide-binding</keyword>
<sequence>MPHACFHSPSRSSSVPPPPLFLPFSSAFRPSHSLPIQGIPSSSMSANGTSSAPSRVSAHSHIRGLGIREDGTAEHQAGGFVGQTAAREALGLIVDLIRARRMAGRAVLLAGPPGSGKTALALGMARELGPKVPFCAMVASEVYSAEVSKTAVLAEYFRRTIGLRIKENKEVFEGEVTELTVDEADAPHGGYGRTIAAVLVTLRSARGTKTLKLDASAYEQLQKERVAVGDVIYIEAQSGTVRRVGRSDALVGEADLEADTYVPIPKGDVHKRRQVVQDVTLHDLDQANAKPTGGQDLAAMMAALGPGAARRTEVTAKLRREVDRAVDKHLQSGVAELAPGVLLIDEAHALDLECFAYLNRALESPMAPVVVLATNRGWAPLRGSGTPGGAHVVRSPHGLPPDLLDRMVVVHTAPYGLADAGAIVAQRAAAERVSLSPEARAWLAERASGVPVPGGAVDSATGVAMSGTASLRYALQLLAPAAILASVRLGTTPAATDDTPVADSNAEASADGAPVVPLQTIDLCDVEEAGMLFLDPGRSAAAAASWTPADVEMQVASTASG</sequence>
<dbReference type="Pfam" id="PF06068">
    <property type="entry name" value="TIP49"/>
    <property type="match status" value="1"/>
</dbReference>
<keyword evidence="12" id="KW-1185">Reference proteome</keyword>
<keyword evidence="5 8" id="KW-0347">Helicase</keyword>
<comment type="similarity">
    <text evidence="2 8">Belongs to the RuvB family.</text>
</comment>
<dbReference type="FunFam" id="2.40.50.360:FF:000001">
    <property type="entry name" value="RuvB-like helicase"/>
    <property type="match status" value="1"/>
</dbReference>
<dbReference type="OMA" id="RTLPYNK"/>
<keyword evidence="8" id="KW-0805">Transcription regulation</keyword>
<evidence type="ECO:0000256" key="4">
    <source>
        <dbReference type="ARBA" id="ARBA00022801"/>
    </source>
</evidence>
<feature type="domain" description="AAA+ ATPase" evidence="10">
    <location>
        <begin position="103"/>
        <end position="414"/>
    </location>
</feature>
<reference evidence="11" key="1">
    <citation type="submission" date="2013-04" db="EMBL/GenBank/DDBJ databases">
        <title>The Genome Sequence of Fonticula alba ATCC 38817.</title>
        <authorList>
            <consortium name="The Broad Institute Genomics Platform"/>
            <person name="Russ C."/>
            <person name="Cuomo C."/>
            <person name="Burger G."/>
            <person name="Gray M.W."/>
            <person name="Holland P.W.H."/>
            <person name="King N."/>
            <person name="Lang F.B.F."/>
            <person name="Roger A.J."/>
            <person name="Ruiz-Trillo I."/>
            <person name="Brown M."/>
            <person name="Walker B."/>
            <person name="Young S."/>
            <person name="Zeng Q."/>
            <person name="Gargeya S."/>
            <person name="Fitzgerald M."/>
            <person name="Haas B."/>
            <person name="Abouelleil A."/>
            <person name="Allen A.W."/>
            <person name="Alvarado L."/>
            <person name="Arachchi H.M."/>
            <person name="Berlin A.M."/>
            <person name="Chapman S.B."/>
            <person name="Gainer-Dewar J."/>
            <person name="Goldberg J."/>
            <person name="Griggs A."/>
            <person name="Gujja S."/>
            <person name="Hansen M."/>
            <person name="Howarth C."/>
            <person name="Imamovic A."/>
            <person name="Ireland A."/>
            <person name="Larimer J."/>
            <person name="McCowan C."/>
            <person name="Murphy C."/>
            <person name="Pearson M."/>
            <person name="Poon T.W."/>
            <person name="Priest M."/>
            <person name="Roberts A."/>
            <person name="Saif S."/>
            <person name="Shea T."/>
            <person name="Sisk P."/>
            <person name="Sykes S."/>
            <person name="Wortman J."/>
            <person name="Nusbaum C."/>
            <person name="Birren B."/>
        </authorList>
    </citation>
    <scope>NUCLEOTIDE SEQUENCE [LARGE SCALE GENOMIC DNA]</scope>
    <source>
        <strain evidence="11">ATCC 38817</strain>
    </source>
</reference>
<dbReference type="GO" id="GO:0016887">
    <property type="term" value="F:ATP hydrolysis activity"/>
    <property type="evidence" value="ECO:0007669"/>
    <property type="project" value="RHEA"/>
</dbReference>
<keyword evidence="8" id="KW-0804">Transcription</keyword>
<evidence type="ECO:0000313" key="11">
    <source>
        <dbReference type="EMBL" id="KCV69903.1"/>
    </source>
</evidence>
<dbReference type="CDD" id="cd00009">
    <property type="entry name" value="AAA"/>
    <property type="match status" value="1"/>
</dbReference>
<dbReference type="SUPFAM" id="SSF52540">
    <property type="entry name" value="P-loop containing nucleoside triphosphate hydrolases"/>
    <property type="match status" value="1"/>
</dbReference>
<keyword evidence="6 8" id="KW-0067">ATP-binding</keyword>
<dbReference type="EC" id="3.6.4.12" evidence="8"/>
<dbReference type="SMART" id="SM00382">
    <property type="entry name" value="AAA"/>
    <property type="match status" value="1"/>
</dbReference>
<dbReference type="GO" id="GO:0003678">
    <property type="term" value="F:DNA helicase activity"/>
    <property type="evidence" value="ECO:0007669"/>
    <property type="project" value="UniProtKB-EC"/>
</dbReference>
<dbReference type="InterPro" id="IPR042487">
    <property type="entry name" value="RuvBL1/2_DNA/RNA_bd_dom"/>
</dbReference>
<name>A0A058Z7K3_FONAL</name>
<proteinExistence type="inferred from homology"/>
<dbReference type="InterPro" id="IPR027417">
    <property type="entry name" value="P-loop_NTPase"/>
</dbReference>
<dbReference type="EMBL" id="KB932205">
    <property type="protein sequence ID" value="KCV69903.1"/>
    <property type="molecule type" value="Genomic_DNA"/>
</dbReference>
<dbReference type="GeneID" id="20528095"/>
<comment type="subcellular location">
    <subcellularLocation>
        <location evidence="1">Nucleus</location>
    </subcellularLocation>
</comment>
<evidence type="ECO:0000256" key="3">
    <source>
        <dbReference type="ARBA" id="ARBA00022741"/>
    </source>
</evidence>
<dbReference type="Proteomes" id="UP000030693">
    <property type="component" value="Unassembled WGS sequence"/>
</dbReference>
<dbReference type="InterPro" id="IPR003593">
    <property type="entry name" value="AAA+_ATPase"/>
</dbReference>
<dbReference type="Gene3D" id="3.40.50.300">
    <property type="entry name" value="P-loop containing nucleotide triphosphate hydrolases"/>
    <property type="match status" value="1"/>
</dbReference>
<dbReference type="Gene3D" id="1.10.8.60">
    <property type="match status" value="1"/>
</dbReference>
<evidence type="ECO:0000256" key="1">
    <source>
        <dbReference type="ARBA" id="ARBA00004123"/>
    </source>
</evidence>
<dbReference type="eggNOG" id="KOG1942">
    <property type="taxonomic scope" value="Eukaryota"/>
</dbReference>
<feature type="compositionally biased region" description="Low complexity" evidence="9">
    <location>
        <begin position="40"/>
        <end position="54"/>
    </location>
</feature>
<evidence type="ECO:0000256" key="8">
    <source>
        <dbReference type="RuleBase" id="RU363048"/>
    </source>
</evidence>
<dbReference type="InterPro" id="IPR010339">
    <property type="entry name" value="TIP49_P-loop"/>
</dbReference>
<evidence type="ECO:0000256" key="2">
    <source>
        <dbReference type="ARBA" id="ARBA00007519"/>
    </source>
</evidence>
<keyword evidence="4 8" id="KW-0378">Hydrolase</keyword>
<feature type="region of interest" description="Disordered" evidence="9">
    <location>
        <begin position="35"/>
        <end position="60"/>
    </location>
</feature>
<dbReference type="GO" id="GO:0005524">
    <property type="term" value="F:ATP binding"/>
    <property type="evidence" value="ECO:0007669"/>
    <property type="project" value="UniProtKB-KW"/>
</dbReference>
<evidence type="ECO:0000256" key="5">
    <source>
        <dbReference type="ARBA" id="ARBA00022806"/>
    </source>
</evidence>
<dbReference type="STRING" id="691883.A0A058Z7K3"/>
<gene>
    <name evidence="11" type="ORF">H696_03370</name>
</gene>
<dbReference type="AlphaFoldDB" id="A0A058Z7K3"/>
<evidence type="ECO:0000313" key="12">
    <source>
        <dbReference type="Proteomes" id="UP000030693"/>
    </source>
</evidence>
<dbReference type="Gene3D" id="2.40.50.360">
    <property type="entry name" value="RuvB-like helicase, domain II"/>
    <property type="match status" value="1"/>
</dbReference>
<dbReference type="PANTHER" id="PTHR11093">
    <property type="entry name" value="RUVB-RELATED REPTIN AND PONTIN"/>
    <property type="match status" value="1"/>
</dbReference>